<protein>
    <submittedName>
        <fullName evidence="2">DUF2619 domain-containing protein</fullName>
    </submittedName>
</protein>
<evidence type="ECO:0000313" key="2">
    <source>
        <dbReference type="EMBL" id="TKC18426.1"/>
    </source>
</evidence>
<feature type="transmembrane region" description="Helical" evidence="1">
    <location>
        <begin position="71"/>
        <end position="88"/>
    </location>
</feature>
<dbReference type="EMBL" id="SWBM01000001">
    <property type="protein sequence ID" value="TKC18426.1"/>
    <property type="molecule type" value="Genomic_DNA"/>
</dbReference>
<accession>A0A4U1DAE0</accession>
<dbReference type="InterPro" id="IPR020390">
    <property type="entry name" value="Uncharacterised_YqhV"/>
</dbReference>
<feature type="transmembrane region" description="Helical" evidence="1">
    <location>
        <begin position="45"/>
        <end position="65"/>
    </location>
</feature>
<keyword evidence="1" id="KW-1133">Transmembrane helix</keyword>
<name>A0A4U1DAE0_9BACI</name>
<sequence length="91" mass="9785">MFQFLEKAIIGMALLRMLSGSIEIMAALLFLKVNNVEKALIINSSLALIGPIVLIVTTTIGLIGIAEKVSFAKMLWIFCGVGLILYGVKSS</sequence>
<dbReference type="Proteomes" id="UP000307756">
    <property type="component" value="Unassembled WGS sequence"/>
</dbReference>
<keyword evidence="1" id="KW-0472">Membrane</keyword>
<organism evidence="2 3">
    <name type="scientific">Robertmurraya kyonggiensis</name>
    <dbReference type="NCBI Taxonomy" id="1037680"/>
    <lineage>
        <taxon>Bacteria</taxon>
        <taxon>Bacillati</taxon>
        <taxon>Bacillota</taxon>
        <taxon>Bacilli</taxon>
        <taxon>Bacillales</taxon>
        <taxon>Bacillaceae</taxon>
        <taxon>Robertmurraya</taxon>
    </lineage>
</organism>
<keyword evidence="3" id="KW-1185">Reference proteome</keyword>
<dbReference type="OrthoDB" id="1726013at2"/>
<evidence type="ECO:0000256" key="1">
    <source>
        <dbReference type="SAM" id="Phobius"/>
    </source>
</evidence>
<gene>
    <name evidence="2" type="ORF">FA727_02430</name>
</gene>
<comment type="caution">
    <text evidence="2">The sequence shown here is derived from an EMBL/GenBank/DDBJ whole genome shotgun (WGS) entry which is preliminary data.</text>
</comment>
<proteinExistence type="predicted"/>
<keyword evidence="1" id="KW-0812">Transmembrane</keyword>
<dbReference type="RefSeq" id="WP_136829137.1">
    <property type="nucleotide sequence ID" value="NZ_SWBM01000001.1"/>
</dbReference>
<dbReference type="AlphaFoldDB" id="A0A4U1DAE0"/>
<dbReference type="Pfam" id="PF10942">
    <property type="entry name" value="DUF2619"/>
    <property type="match status" value="1"/>
</dbReference>
<evidence type="ECO:0000313" key="3">
    <source>
        <dbReference type="Proteomes" id="UP000307756"/>
    </source>
</evidence>
<feature type="transmembrane region" description="Helical" evidence="1">
    <location>
        <begin position="12"/>
        <end position="33"/>
    </location>
</feature>
<reference evidence="2 3" key="1">
    <citation type="journal article" date="2011" name="J. Microbiol.">
        <title>Bacillus kyonggiensis sp. nov., isolated from soil of a lettuce field.</title>
        <authorList>
            <person name="Dong K."/>
            <person name="Lee S."/>
        </authorList>
    </citation>
    <scope>NUCLEOTIDE SEQUENCE [LARGE SCALE GENOMIC DNA]</scope>
    <source>
        <strain evidence="2 3">NB22</strain>
    </source>
</reference>